<dbReference type="AlphaFoldDB" id="A0A9E4ZGN8"/>
<keyword evidence="2" id="KW-0547">Nucleotide-binding</keyword>
<dbReference type="InterPro" id="IPR027417">
    <property type="entry name" value="P-loop_NTPase"/>
</dbReference>
<feature type="domain" description="ABC transporter" evidence="9">
    <location>
        <begin position="4"/>
        <end position="238"/>
    </location>
</feature>
<comment type="caution">
    <text evidence="10">The sequence shown here is derived from an EMBL/GenBank/DDBJ whole genome shotgun (WGS) entry which is preliminary data.</text>
</comment>
<evidence type="ECO:0000256" key="5">
    <source>
        <dbReference type="ARBA" id="ARBA00058960"/>
    </source>
</evidence>
<dbReference type="InterPro" id="IPR003593">
    <property type="entry name" value="AAA+_ATPase"/>
</dbReference>
<name>A0A9E4ZGN8_9EURY</name>
<evidence type="ECO:0000256" key="4">
    <source>
        <dbReference type="ARBA" id="ARBA00050590"/>
    </source>
</evidence>
<dbReference type="CDD" id="cd03214">
    <property type="entry name" value="ABC_Iron-Siderophores_B12_Hemin"/>
    <property type="match status" value="1"/>
</dbReference>
<evidence type="ECO:0000256" key="8">
    <source>
        <dbReference type="ARBA" id="ARBA00077139"/>
    </source>
</evidence>
<evidence type="ECO:0000256" key="3">
    <source>
        <dbReference type="ARBA" id="ARBA00022840"/>
    </source>
</evidence>
<evidence type="ECO:0000259" key="9">
    <source>
        <dbReference type="PROSITE" id="PS50893"/>
    </source>
</evidence>
<dbReference type="SMART" id="SM00382">
    <property type="entry name" value="AAA"/>
    <property type="match status" value="1"/>
</dbReference>
<gene>
    <name evidence="10" type="ORF">KDK67_12175</name>
</gene>
<dbReference type="GO" id="GO:0016887">
    <property type="term" value="F:ATP hydrolysis activity"/>
    <property type="evidence" value="ECO:0007669"/>
    <property type="project" value="InterPro"/>
</dbReference>
<evidence type="ECO:0000256" key="1">
    <source>
        <dbReference type="ARBA" id="ARBA00022448"/>
    </source>
</evidence>
<evidence type="ECO:0000313" key="10">
    <source>
        <dbReference type="EMBL" id="MCM1987726.1"/>
    </source>
</evidence>
<protein>
    <recommendedName>
        <fullName evidence="7">Cobalamin import ATP-binding protein BtuD</fullName>
        <ecNumber evidence="6">7.6.2.8</ecNumber>
    </recommendedName>
    <alternativeName>
        <fullName evidence="8">Vitamin B12-transporting ATPase</fullName>
    </alternativeName>
</protein>
<organism evidence="10 11">
    <name type="scientific">Methanococcoides seepicolus</name>
    <dbReference type="NCBI Taxonomy" id="2828780"/>
    <lineage>
        <taxon>Archaea</taxon>
        <taxon>Methanobacteriati</taxon>
        <taxon>Methanobacteriota</taxon>
        <taxon>Stenosarchaea group</taxon>
        <taxon>Methanomicrobia</taxon>
        <taxon>Methanosarcinales</taxon>
        <taxon>Methanosarcinaceae</taxon>
        <taxon>Methanococcoides</taxon>
    </lineage>
</organism>
<accession>A0A9E4ZGN8</accession>
<dbReference type="PROSITE" id="PS50893">
    <property type="entry name" value="ABC_TRANSPORTER_2"/>
    <property type="match status" value="1"/>
</dbReference>
<dbReference type="InterPro" id="IPR017871">
    <property type="entry name" value="ABC_transporter-like_CS"/>
</dbReference>
<sequence>MVKLKIKNMSFGYASTPIFEDVSIDIQASELVSIVGPNGAGKSTLLKCINRILTPDSGNLYLDGKNLHEMRRIEVAKNISYVPQSSKRVFSNTVFETVLMGRRPHQGWFSNKEDEDKVWEVLEELEIKDLALTMYDELSGGQQQKVLIARALAQDTGVILLDEPTSNLDIRHQLDVMDITRKLVKERNVAAIMVVHDLNLASRYSDRIIMMRNGKIISVGEPDAVLTCEDIAHVYGVNAEVINCNGGSPYIIPISSIR</sequence>
<proteinExistence type="predicted"/>
<keyword evidence="11" id="KW-1185">Reference proteome</keyword>
<dbReference type="EC" id="7.6.2.8" evidence="6"/>
<keyword evidence="1" id="KW-0813">Transport</keyword>
<dbReference type="PROSITE" id="PS00211">
    <property type="entry name" value="ABC_TRANSPORTER_1"/>
    <property type="match status" value="1"/>
</dbReference>
<reference evidence="10" key="2">
    <citation type="submission" date="2021-04" db="EMBL/GenBank/DDBJ databases">
        <authorList>
            <person name="Dong X."/>
        </authorList>
    </citation>
    <scope>NUCLEOTIDE SEQUENCE</scope>
    <source>
        <strain evidence="10">LLY</strain>
    </source>
</reference>
<dbReference type="Pfam" id="PF00005">
    <property type="entry name" value="ABC_tran"/>
    <property type="match status" value="1"/>
</dbReference>
<dbReference type="Gene3D" id="3.40.50.300">
    <property type="entry name" value="P-loop containing nucleotide triphosphate hydrolases"/>
    <property type="match status" value="1"/>
</dbReference>
<evidence type="ECO:0000256" key="2">
    <source>
        <dbReference type="ARBA" id="ARBA00022741"/>
    </source>
</evidence>
<dbReference type="EMBL" id="JAGSOI010000067">
    <property type="protein sequence ID" value="MCM1987726.1"/>
    <property type="molecule type" value="Genomic_DNA"/>
</dbReference>
<comment type="function">
    <text evidence="5">Required for corrinoid utilization. Probably part of the ABC transporter complex BtuCDF involved in cobalamin (vitamin B12) import. Probably responsible for energy coupling to the transport system.</text>
</comment>
<keyword evidence="3 10" id="KW-0067">ATP-binding</keyword>
<dbReference type="SUPFAM" id="SSF52540">
    <property type="entry name" value="P-loop containing nucleoside triphosphate hydrolases"/>
    <property type="match status" value="1"/>
</dbReference>
<evidence type="ECO:0000256" key="7">
    <source>
        <dbReference type="ARBA" id="ARBA00073649"/>
    </source>
</evidence>
<dbReference type="PANTHER" id="PTHR42794:SF2">
    <property type="entry name" value="ABC TRANSPORTER ATP-BINDING PROTEIN"/>
    <property type="match status" value="1"/>
</dbReference>
<dbReference type="GO" id="GO:0005524">
    <property type="term" value="F:ATP binding"/>
    <property type="evidence" value="ECO:0007669"/>
    <property type="project" value="UniProtKB-KW"/>
</dbReference>
<evidence type="ECO:0000313" key="11">
    <source>
        <dbReference type="Proteomes" id="UP001056766"/>
    </source>
</evidence>
<dbReference type="RefSeq" id="WP_250869067.1">
    <property type="nucleotide sequence ID" value="NZ_JAGSOI010000067.1"/>
</dbReference>
<dbReference type="GO" id="GO:0015420">
    <property type="term" value="F:ABC-type vitamin B12 transporter activity"/>
    <property type="evidence" value="ECO:0007669"/>
    <property type="project" value="UniProtKB-EC"/>
</dbReference>
<evidence type="ECO:0000256" key="6">
    <source>
        <dbReference type="ARBA" id="ARBA00066387"/>
    </source>
</evidence>
<comment type="catalytic activity">
    <reaction evidence="4">
        <text>an R-cob(III)alamin(out) + ATP + H2O = an R-cob(III)alamin(in) + ADP + phosphate + H(+)</text>
        <dbReference type="Rhea" id="RHEA:17873"/>
        <dbReference type="ChEBI" id="CHEBI:15377"/>
        <dbReference type="ChEBI" id="CHEBI:15378"/>
        <dbReference type="ChEBI" id="CHEBI:30616"/>
        <dbReference type="ChEBI" id="CHEBI:43474"/>
        <dbReference type="ChEBI" id="CHEBI:140785"/>
        <dbReference type="ChEBI" id="CHEBI:456216"/>
        <dbReference type="EC" id="7.6.2.8"/>
    </reaction>
</comment>
<dbReference type="FunFam" id="3.40.50.300:FF:000134">
    <property type="entry name" value="Iron-enterobactin ABC transporter ATP-binding protein"/>
    <property type="match status" value="1"/>
</dbReference>
<reference evidence="10" key="1">
    <citation type="journal article" date="2021" name="mSystems">
        <title>Bacteria and Archaea Synergistically Convert Glycine Betaine to Biogenic Methane in the Formosa Cold Seep of the South China Sea.</title>
        <authorList>
            <person name="Li L."/>
            <person name="Zhang W."/>
            <person name="Zhang S."/>
            <person name="Song L."/>
            <person name="Sun Q."/>
            <person name="Zhang H."/>
            <person name="Xiang H."/>
            <person name="Dong X."/>
        </authorList>
    </citation>
    <scope>NUCLEOTIDE SEQUENCE</scope>
    <source>
        <strain evidence="10">LLY</strain>
    </source>
</reference>
<dbReference type="PANTHER" id="PTHR42794">
    <property type="entry name" value="HEMIN IMPORT ATP-BINDING PROTEIN HMUV"/>
    <property type="match status" value="1"/>
</dbReference>
<dbReference type="InterPro" id="IPR003439">
    <property type="entry name" value="ABC_transporter-like_ATP-bd"/>
</dbReference>
<dbReference type="Proteomes" id="UP001056766">
    <property type="component" value="Unassembled WGS sequence"/>
</dbReference>